<gene>
    <name evidence="1" type="ORF">PADG_02276</name>
</gene>
<evidence type="ECO:0000313" key="2">
    <source>
        <dbReference type="Proteomes" id="UP000001628"/>
    </source>
</evidence>
<organism evidence="1 2">
    <name type="scientific">Paracoccidioides brasiliensis (strain Pb18)</name>
    <dbReference type="NCBI Taxonomy" id="502780"/>
    <lineage>
        <taxon>Eukaryota</taxon>
        <taxon>Fungi</taxon>
        <taxon>Dikarya</taxon>
        <taxon>Ascomycota</taxon>
        <taxon>Pezizomycotina</taxon>
        <taxon>Eurotiomycetes</taxon>
        <taxon>Eurotiomycetidae</taxon>
        <taxon>Onygenales</taxon>
        <taxon>Ajellomycetaceae</taxon>
        <taxon>Paracoccidioides</taxon>
    </lineage>
</organism>
<dbReference type="AlphaFoldDB" id="C1G2B0"/>
<keyword evidence="2" id="KW-1185">Reference proteome</keyword>
<reference evidence="1 2" key="1">
    <citation type="journal article" date="2011" name="PLoS Genet.">
        <title>Comparative genomic analysis of human fungal pathogens causing paracoccidioidomycosis.</title>
        <authorList>
            <person name="Desjardins C.A."/>
            <person name="Champion M.D."/>
            <person name="Holder J.W."/>
            <person name="Muszewska A."/>
            <person name="Goldberg J."/>
            <person name="Bailao A.M."/>
            <person name="Brigido M.M."/>
            <person name="Ferreira M.E."/>
            <person name="Garcia A.M."/>
            <person name="Grynberg M."/>
            <person name="Gujja S."/>
            <person name="Heiman D.I."/>
            <person name="Henn M.R."/>
            <person name="Kodira C.D."/>
            <person name="Leon-Narvaez H."/>
            <person name="Longo L.V."/>
            <person name="Ma L.J."/>
            <person name="Malavazi I."/>
            <person name="Matsuo A.L."/>
            <person name="Morais F.V."/>
            <person name="Pereira M."/>
            <person name="Rodriguez-Brito S."/>
            <person name="Sakthikumar S."/>
            <person name="Salem-Izacc S.M."/>
            <person name="Sykes S.M."/>
            <person name="Teixeira M.M."/>
            <person name="Vallejo M.C."/>
            <person name="Walter M.E."/>
            <person name="Yandava C."/>
            <person name="Young S."/>
            <person name="Zeng Q."/>
            <person name="Zucker J."/>
            <person name="Felipe M.S."/>
            <person name="Goldman G.H."/>
            <person name="Haas B.J."/>
            <person name="McEwen J.G."/>
            <person name="Nino-Vega G."/>
            <person name="Puccia R."/>
            <person name="San-Blas G."/>
            <person name="Soares C.M."/>
            <person name="Birren B.W."/>
            <person name="Cuomo C.A."/>
        </authorList>
    </citation>
    <scope>NUCLEOTIDE SEQUENCE [LARGE SCALE GENOMIC DNA]</scope>
    <source>
        <strain evidence="1 2">Pb18</strain>
    </source>
</reference>
<name>C1G2B0_PARBD</name>
<evidence type="ECO:0000313" key="1">
    <source>
        <dbReference type="EMBL" id="EEH46126.2"/>
    </source>
</evidence>
<sequence>MNATPRPRLVPSALQQGELETNAGATGRIYYLLPDILRWQVSSQAGSPLPPLPPPSVPGPQFVSEMENERHDLPAHHDGDVDACISSFPEPANMHRYPLFDNRKGFLGELCRDNHSSQAFCRYTLSNDESLTLTHKSSQRDETCRKGQSVSAMYVLFCAVLLRVHLQR</sequence>
<dbReference type="KEGG" id="pbn:PADG_02276"/>
<dbReference type="InParanoid" id="C1G2B0"/>
<proteinExistence type="predicted"/>
<dbReference type="HOGENOM" id="CLU_1587011_0_0_1"/>
<dbReference type="Proteomes" id="UP000001628">
    <property type="component" value="Unassembled WGS sequence"/>
</dbReference>
<dbReference type="RefSeq" id="XP_010757294.1">
    <property type="nucleotide sequence ID" value="XM_010758992.1"/>
</dbReference>
<dbReference type="VEuPathDB" id="FungiDB:PADG_02276"/>
<dbReference type="GeneID" id="22581783"/>
<accession>C1G2B0</accession>
<dbReference type="EMBL" id="KN275958">
    <property type="protein sequence ID" value="EEH46126.2"/>
    <property type="molecule type" value="Genomic_DNA"/>
</dbReference>
<protein>
    <submittedName>
        <fullName evidence="1">Uncharacterized protein</fullName>
    </submittedName>
</protein>